<feature type="compositionally biased region" description="Basic and acidic residues" evidence="1">
    <location>
        <begin position="1015"/>
        <end position="1035"/>
    </location>
</feature>
<evidence type="ECO:0000313" key="2">
    <source>
        <dbReference type="EMBL" id="KAJ9612195.1"/>
    </source>
</evidence>
<protein>
    <recommendedName>
        <fullName evidence="4">UBA domain-containing protein</fullName>
    </recommendedName>
</protein>
<proteinExistence type="predicted"/>
<feature type="compositionally biased region" description="Polar residues" evidence="1">
    <location>
        <begin position="151"/>
        <end position="173"/>
    </location>
</feature>
<feature type="region of interest" description="Disordered" evidence="1">
    <location>
        <begin position="1008"/>
        <end position="1046"/>
    </location>
</feature>
<dbReference type="AlphaFoldDB" id="A0AA38XEV8"/>
<dbReference type="EMBL" id="JAPDRK010000005">
    <property type="protein sequence ID" value="KAJ9612195.1"/>
    <property type="molecule type" value="Genomic_DNA"/>
</dbReference>
<comment type="caution">
    <text evidence="2">The sequence shown here is derived from an EMBL/GenBank/DDBJ whole genome shotgun (WGS) entry which is preliminary data.</text>
</comment>
<dbReference type="Proteomes" id="UP001172673">
    <property type="component" value="Unassembled WGS sequence"/>
</dbReference>
<sequence>MTSVLRRGGKDRSSFPFFKRQNIAADVPTNSLAHRLPDFSPIDTRSFAGLFDEYISNDHNDLSRPQQPQQTVSAPTLTSAPIASISTPVSVPVKAVDSKVDLLRVSLTRNDSTASSCYSQPSHRDSDFSPLVTRQSSSSSYTQEPFPELSRGTTKRQPNALTIPKRSSQTLANQLTESPISAPATPLRANSSLIRVVSVPPNLDKPLPPGPRRNALATKASFSTPDLLLHQQPAELPSELPTHLITSGPVQRAFSQPARMLSTKRGFDGEVKMEALSRSTQSIRDARAGKVGASGHYRNRSASDTEIPQYGWPMNDNSRWCTVDSMNLALTVPSSSRRSQATRKRHQRPITAAAAERVIYRIMCSVHTAQDLQAAAMVSKGFYRTFQRNESKLVSHLVFKSSRAAWELRRSTLALKGSNDFLLKDYRRDCRTLDALKALILAHCSATCKRSTLIGLLGQDEARTVQIDDALWRIWTFCSLFGNTVGQVEPPRTEIDWLQGSRAANNKHLGAGFAIGNGEGLTASQLEDMNEMWQFLQVLVSGFQGREEEAKRHGVFDNWHLRESTTESQHLAEWTSYLLALGPQTILTLSGCSFEQAKMLGLTKWPVPPAGQSRSSFLTSTLAQVYQERILEDATRRATQMSARRTSAQVGPPRAPSHRPTRSLDEQLTHMPSTSVQKMQTQSLRIDTTGVKRRPVSTMATQSTTNFRLDIQPDCDPTSGQMEIRPDCDPSWKTRSTPMLLTSPTADPTTYYSLSMTATASAKIGATLFPIDYASPAPRVPFPAPERSSAQVSEVVDPVDKAMNLLVRDLGFAETRARKALAMCDTGSGIDLQKAIQLLTIDSKDAKQKFSTPVELPTPGSIASPSRLRKLQPSKAYCEGHCKRTSTMSHSRNLSTGTIRTATDMSASPISAVGDSEWDDTISPLAMTPMSASRNSTLTRASSKAKAWKVLGLDDKPKRKNSVLRIEEYQAKVERRKSMRATSITEHSSPKIKDGLSKSLLGLGLGIGSNAGAKSAEDQLERARVDERRKKEKSNNNKTSCMPRYA</sequence>
<organism evidence="2 3">
    <name type="scientific">Cladophialophora chaetospira</name>
    <dbReference type="NCBI Taxonomy" id="386627"/>
    <lineage>
        <taxon>Eukaryota</taxon>
        <taxon>Fungi</taxon>
        <taxon>Dikarya</taxon>
        <taxon>Ascomycota</taxon>
        <taxon>Pezizomycotina</taxon>
        <taxon>Eurotiomycetes</taxon>
        <taxon>Chaetothyriomycetidae</taxon>
        <taxon>Chaetothyriales</taxon>
        <taxon>Herpotrichiellaceae</taxon>
        <taxon>Cladophialophora</taxon>
    </lineage>
</organism>
<keyword evidence="3" id="KW-1185">Reference proteome</keyword>
<evidence type="ECO:0000256" key="1">
    <source>
        <dbReference type="SAM" id="MobiDB-lite"/>
    </source>
</evidence>
<accession>A0AA38XEV8</accession>
<name>A0AA38XEV8_9EURO</name>
<feature type="compositionally biased region" description="Polar residues" evidence="1">
    <location>
        <begin position="111"/>
        <end position="121"/>
    </location>
</feature>
<feature type="region of interest" description="Disordered" evidence="1">
    <location>
        <begin position="709"/>
        <end position="741"/>
    </location>
</feature>
<evidence type="ECO:0000313" key="3">
    <source>
        <dbReference type="Proteomes" id="UP001172673"/>
    </source>
</evidence>
<feature type="compositionally biased region" description="Polar residues" evidence="1">
    <location>
        <begin position="132"/>
        <end position="143"/>
    </location>
</feature>
<feature type="region of interest" description="Disordered" evidence="1">
    <location>
        <begin position="639"/>
        <end position="665"/>
    </location>
</feature>
<gene>
    <name evidence="2" type="ORF">H2200_003792</name>
</gene>
<evidence type="ECO:0008006" key="4">
    <source>
        <dbReference type="Google" id="ProtNLM"/>
    </source>
</evidence>
<feature type="region of interest" description="Disordered" evidence="1">
    <location>
        <begin position="111"/>
        <end position="173"/>
    </location>
</feature>
<reference evidence="2" key="1">
    <citation type="submission" date="2022-10" db="EMBL/GenBank/DDBJ databases">
        <title>Culturing micro-colonial fungi from biological soil crusts in the Mojave desert and describing Neophaeococcomyces mojavensis, and introducing the new genera and species Taxawa tesnikishii.</title>
        <authorList>
            <person name="Kurbessoian T."/>
            <person name="Stajich J.E."/>
        </authorList>
    </citation>
    <scope>NUCLEOTIDE SEQUENCE</scope>
    <source>
        <strain evidence="2">TK_41</strain>
    </source>
</reference>
<feature type="compositionally biased region" description="Polar residues" evidence="1">
    <location>
        <begin position="639"/>
        <end position="649"/>
    </location>
</feature>